<evidence type="ECO:0000313" key="2">
    <source>
        <dbReference type="EMBL" id="TLS36925.1"/>
    </source>
</evidence>
<gene>
    <name evidence="2" type="ORF">FCL54_13290</name>
</gene>
<dbReference type="OrthoDB" id="2968364at2"/>
<reference evidence="2 3" key="1">
    <citation type="submission" date="2019-04" db="EMBL/GenBank/DDBJ databases">
        <title>Bacillus caeni sp. nov., a bacterium isolated from mangrove sediment.</title>
        <authorList>
            <person name="Huang H."/>
            <person name="Mo K."/>
            <person name="Hu Y."/>
        </authorList>
    </citation>
    <scope>NUCLEOTIDE SEQUENCE [LARGE SCALE GENOMIC DNA]</scope>
    <source>
        <strain evidence="2 3">HB172195</strain>
    </source>
</reference>
<sequence>MNLFSGVNQINFRVKEIDRASKWYQEILGLAVKHDYGTTVVLAFDEHSTNPSTLVCLIELAEGEDLSDNGANGTHPVFAISEEQAEQCREQLISKGVNVLEGSKAHFKFTDPDGNLMEAYLPGLYEEKRFAHLR</sequence>
<dbReference type="InterPro" id="IPR029068">
    <property type="entry name" value="Glyas_Bleomycin-R_OHBP_Dase"/>
</dbReference>
<dbReference type="Proteomes" id="UP000308230">
    <property type="component" value="Unassembled WGS sequence"/>
</dbReference>
<dbReference type="EMBL" id="SWLG01000008">
    <property type="protein sequence ID" value="TLS36925.1"/>
    <property type="molecule type" value="Genomic_DNA"/>
</dbReference>
<dbReference type="Pfam" id="PF00903">
    <property type="entry name" value="Glyoxalase"/>
    <property type="match status" value="1"/>
</dbReference>
<dbReference type="Gene3D" id="3.10.180.10">
    <property type="entry name" value="2,3-Dihydroxybiphenyl 1,2-Dioxygenase, domain 1"/>
    <property type="match status" value="1"/>
</dbReference>
<dbReference type="PROSITE" id="PS51819">
    <property type="entry name" value="VOC"/>
    <property type="match status" value="1"/>
</dbReference>
<dbReference type="SUPFAM" id="SSF54593">
    <property type="entry name" value="Glyoxalase/Bleomycin resistance protein/Dihydroxybiphenyl dioxygenase"/>
    <property type="match status" value="1"/>
</dbReference>
<dbReference type="InterPro" id="IPR037523">
    <property type="entry name" value="VOC_core"/>
</dbReference>
<feature type="domain" description="VOC" evidence="1">
    <location>
        <begin position="6"/>
        <end position="122"/>
    </location>
</feature>
<accession>A0A5R9FBC2</accession>
<protein>
    <recommendedName>
        <fullName evidence="1">VOC domain-containing protein</fullName>
    </recommendedName>
</protein>
<dbReference type="AlphaFoldDB" id="A0A5R9FBC2"/>
<proteinExistence type="predicted"/>
<evidence type="ECO:0000313" key="3">
    <source>
        <dbReference type="Proteomes" id="UP000308230"/>
    </source>
</evidence>
<evidence type="ECO:0000259" key="1">
    <source>
        <dbReference type="PROSITE" id="PS51819"/>
    </source>
</evidence>
<dbReference type="InterPro" id="IPR004360">
    <property type="entry name" value="Glyas_Fos-R_dOase_dom"/>
</dbReference>
<name>A0A5R9FBC2_9BACL</name>
<keyword evidence="3" id="KW-1185">Reference proteome</keyword>
<organism evidence="2 3">
    <name type="scientific">Exobacillus caeni</name>
    <dbReference type="NCBI Taxonomy" id="2574798"/>
    <lineage>
        <taxon>Bacteria</taxon>
        <taxon>Bacillati</taxon>
        <taxon>Bacillota</taxon>
        <taxon>Bacilli</taxon>
        <taxon>Bacillales</taxon>
        <taxon>Guptibacillaceae</taxon>
        <taxon>Exobacillus</taxon>
    </lineage>
</organism>
<comment type="caution">
    <text evidence="2">The sequence shown here is derived from an EMBL/GenBank/DDBJ whole genome shotgun (WGS) entry which is preliminary data.</text>
</comment>
<dbReference type="RefSeq" id="WP_138127122.1">
    <property type="nucleotide sequence ID" value="NZ_SWLG01000008.1"/>
</dbReference>